<keyword evidence="2" id="KW-0812">Transmembrane</keyword>
<keyword evidence="2" id="KW-1133">Transmembrane helix</keyword>
<evidence type="ECO:0000259" key="4">
    <source>
        <dbReference type="Pfam" id="PF10192"/>
    </source>
</evidence>
<dbReference type="InterPro" id="IPR047831">
    <property type="entry name" value="GPR180/TMEM145"/>
</dbReference>
<dbReference type="Pfam" id="PF10192">
    <property type="entry name" value="GPR180-TMEM145_TM"/>
    <property type="match status" value="1"/>
</dbReference>
<dbReference type="GO" id="GO:0007186">
    <property type="term" value="P:G protein-coupled receptor signaling pathway"/>
    <property type="evidence" value="ECO:0007669"/>
    <property type="project" value="InterPro"/>
</dbReference>
<comment type="caution">
    <text evidence="5">The sequence shown here is derived from an EMBL/GenBank/DDBJ whole genome shotgun (WGS) entry which is preliminary data.</text>
</comment>
<keyword evidence="6" id="KW-1185">Reference proteome</keyword>
<feature type="transmembrane region" description="Helical" evidence="2">
    <location>
        <begin position="207"/>
        <end position="226"/>
    </location>
</feature>
<feature type="domain" description="GPR180/TMEM145 transmembrane" evidence="4">
    <location>
        <begin position="162"/>
        <end position="366"/>
    </location>
</feature>
<dbReference type="EMBL" id="JAQMWT010000453">
    <property type="protein sequence ID" value="KAJ8601096.1"/>
    <property type="molecule type" value="Genomic_DNA"/>
</dbReference>
<feature type="transmembrane region" description="Helical" evidence="2">
    <location>
        <begin position="264"/>
        <end position="284"/>
    </location>
</feature>
<evidence type="ECO:0000313" key="5">
    <source>
        <dbReference type="EMBL" id="KAJ8601096.1"/>
    </source>
</evidence>
<feature type="transmembrane region" description="Helical" evidence="2">
    <location>
        <begin position="232"/>
        <end position="252"/>
    </location>
</feature>
<protein>
    <recommendedName>
        <fullName evidence="4">GPR180/TMEM145 transmembrane domain-containing protein</fullName>
    </recommendedName>
</protein>
<feature type="chain" id="PRO_5042290955" description="GPR180/TMEM145 transmembrane domain-containing protein" evidence="3">
    <location>
        <begin position="17"/>
        <end position="547"/>
    </location>
</feature>
<gene>
    <name evidence="5" type="ORF">CTAYLR_007839</name>
</gene>
<evidence type="ECO:0000256" key="2">
    <source>
        <dbReference type="SAM" id="Phobius"/>
    </source>
</evidence>
<dbReference type="InterPro" id="IPR019336">
    <property type="entry name" value="GPR180/TMEM145_TM"/>
</dbReference>
<dbReference type="AlphaFoldDB" id="A0AAD7XJX9"/>
<dbReference type="GO" id="GO:0019236">
    <property type="term" value="P:response to pheromone"/>
    <property type="evidence" value="ECO:0007669"/>
    <property type="project" value="InterPro"/>
</dbReference>
<feature type="transmembrane region" description="Helical" evidence="2">
    <location>
        <begin position="362"/>
        <end position="384"/>
    </location>
</feature>
<feature type="transmembrane region" description="Helical" evidence="2">
    <location>
        <begin position="334"/>
        <end position="356"/>
    </location>
</feature>
<evidence type="ECO:0000256" key="1">
    <source>
        <dbReference type="SAM" id="MobiDB-lite"/>
    </source>
</evidence>
<proteinExistence type="predicted"/>
<keyword evidence="3" id="KW-0732">Signal</keyword>
<evidence type="ECO:0000256" key="3">
    <source>
        <dbReference type="SAM" id="SignalP"/>
    </source>
</evidence>
<feature type="region of interest" description="Disordered" evidence="1">
    <location>
        <begin position="498"/>
        <end position="523"/>
    </location>
</feature>
<dbReference type="PANTHER" id="PTHR23252:SF24">
    <property type="entry name" value="TRANSMEMBRANE PROTEIN 145"/>
    <property type="match status" value="1"/>
</dbReference>
<dbReference type="PANTHER" id="PTHR23252">
    <property type="entry name" value="INTIMAL THICKNESS RECEPTOR-RELATED"/>
    <property type="match status" value="1"/>
</dbReference>
<name>A0AAD7XJX9_9STRA</name>
<reference evidence="5" key="1">
    <citation type="submission" date="2023-01" db="EMBL/GenBank/DDBJ databases">
        <title>Metagenome sequencing of chrysophaentin producing Chrysophaeum taylorii.</title>
        <authorList>
            <person name="Davison J."/>
            <person name="Bewley C."/>
        </authorList>
    </citation>
    <scope>NUCLEOTIDE SEQUENCE</scope>
    <source>
        <strain evidence="5">NIES-1699</strain>
    </source>
</reference>
<accession>A0AAD7XJX9</accession>
<sequence length="547" mass="61025">MLVVVVVLFVFKVARAYDTGWRSVKKEGPWIFLERFCLDKRSRYELEARGGSLLVYEGLDTFRHMYKASYSTLPLGDRVEVAKWRGNNTDTRTSGKPRFLFVVGVSFDDSCACNRSSLFCDVEVANWCAAPTEIEYRFRFRNGNSEFGYDEIAVFPASIAFFCVECAVAASSIVARRLLAARRKLHFSARMLNESIMFEWVSQLLRMGYYAAFAHGGAAPSLLLVSSRVSRLVADLEIVILFLILAKGWTIVRRKLSAFGRLQLAILSTTYAIVSFVAFSWSLISYDPAVATFPYDGPPGTFFAVIRCFAAVWFISSVNTTLRDGSKVRFFEKLRLLGATWLLWPPFVILVVANLAPAVTRASVFFVFDTAGFVGAQLALVIMYNPATTTFPFHEMTTARTLGLQKKGKKTPGSNAAMNIMAAQRRLSNNRNVFDGKLVIDDEEERAHLGRVARVNKALLDRVSVLARLSVDLHDALALVAISPQCDIAATDEIARWSGGPEPNAKGRLESRPRHVKRPFTGPRTLLDDAIDDTLPVYAAARRRMPP</sequence>
<feature type="transmembrane region" description="Helical" evidence="2">
    <location>
        <begin position="304"/>
        <end position="322"/>
    </location>
</feature>
<feature type="transmembrane region" description="Helical" evidence="2">
    <location>
        <begin position="152"/>
        <end position="175"/>
    </location>
</feature>
<feature type="signal peptide" evidence="3">
    <location>
        <begin position="1"/>
        <end position="16"/>
    </location>
</feature>
<organism evidence="5 6">
    <name type="scientific">Chrysophaeum taylorii</name>
    <dbReference type="NCBI Taxonomy" id="2483200"/>
    <lineage>
        <taxon>Eukaryota</taxon>
        <taxon>Sar</taxon>
        <taxon>Stramenopiles</taxon>
        <taxon>Ochrophyta</taxon>
        <taxon>Pelagophyceae</taxon>
        <taxon>Pelagomonadales</taxon>
        <taxon>Pelagomonadaceae</taxon>
        <taxon>Chrysophaeum</taxon>
    </lineage>
</organism>
<dbReference type="Proteomes" id="UP001230188">
    <property type="component" value="Unassembled WGS sequence"/>
</dbReference>
<keyword evidence="2" id="KW-0472">Membrane</keyword>
<evidence type="ECO:0000313" key="6">
    <source>
        <dbReference type="Proteomes" id="UP001230188"/>
    </source>
</evidence>